<accession>A0AAW2DFR5</accession>
<protein>
    <recommendedName>
        <fullName evidence="2">PPM-type phosphatase domain-containing protein</fullName>
    </recommendedName>
</protein>
<organism evidence="3 4">
    <name type="scientific">Lithocarpus litseifolius</name>
    <dbReference type="NCBI Taxonomy" id="425828"/>
    <lineage>
        <taxon>Eukaryota</taxon>
        <taxon>Viridiplantae</taxon>
        <taxon>Streptophyta</taxon>
        <taxon>Embryophyta</taxon>
        <taxon>Tracheophyta</taxon>
        <taxon>Spermatophyta</taxon>
        <taxon>Magnoliopsida</taxon>
        <taxon>eudicotyledons</taxon>
        <taxon>Gunneridae</taxon>
        <taxon>Pentapetalae</taxon>
        <taxon>rosids</taxon>
        <taxon>fabids</taxon>
        <taxon>Fagales</taxon>
        <taxon>Fagaceae</taxon>
        <taxon>Lithocarpus</taxon>
    </lineage>
</organism>
<evidence type="ECO:0000259" key="2">
    <source>
        <dbReference type="Pfam" id="PF00481"/>
    </source>
</evidence>
<dbReference type="AlphaFoldDB" id="A0AAW2DFR5"/>
<gene>
    <name evidence="3" type="ORF">SO802_009438</name>
</gene>
<dbReference type="SUPFAM" id="SSF81606">
    <property type="entry name" value="PP2C-like"/>
    <property type="match status" value="1"/>
</dbReference>
<comment type="caution">
    <text evidence="3">The sequence shown here is derived from an EMBL/GenBank/DDBJ whole genome shotgun (WGS) entry which is preliminary data.</text>
</comment>
<sequence>MQSLSAHATRLRSLFQKRIFSGSTATVALLIDGKILIANVGDSKALFFAQRKFSLVKGTGDNEDSENEDEDDDEQEDNENGEDDNNTRGNSPIVNVKNIHND</sequence>
<name>A0AAW2DFR5_9ROSI</name>
<dbReference type="Pfam" id="PF00481">
    <property type="entry name" value="PP2C"/>
    <property type="match status" value="1"/>
</dbReference>
<evidence type="ECO:0000313" key="4">
    <source>
        <dbReference type="Proteomes" id="UP001459277"/>
    </source>
</evidence>
<dbReference type="Proteomes" id="UP001459277">
    <property type="component" value="Unassembled WGS sequence"/>
</dbReference>
<dbReference type="InterPro" id="IPR036457">
    <property type="entry name" value="PPM-type-like_dom_sf"/>
</dbReference>
<feature type="region of interest" description="Disordered" evidence="1">
    <location>
        <begin position="57"/>
        <end position="102"/>
    </location>
</feature>
<evidence type="ECO:0000256" key="1">
    <source>
        <dbReference type="SAM" id="MobiDB-lite"/>
    </source>
</evidence>
<dbReference type="InterPro" id="IPR001932">
    <property type="entry name" value="PPM-type_phosphatase-like_dom"/>
</dbReference>
<feature type="domain" description="PPM-type phosphatase" evidence="2">
    <location>
        <begin position="17"/>
        <end position="53"/>
    </location>
</feature>
<feature type="compositionally biased region" description="Acidic residues" evidence="1">
    <location>
        <begin position="61"/>
        <end position="84"/>
    </location>
</feature>
<dbReference type="EMBL" id="JAZDWU010000003">
    <property type="protein sequence ID" value="KAL0007936.1"/>
    <property type="molecule type" value="Genomic_DNA"/>
</dbReference>
<keyword evidence="4" id="KW-1185">Reference proteome</keyword>
<proteinExistence type="predicted"/>
<dbReference type="Gene3D" id="3.60.40.10">
    <property type="entry name" value="PPM-type phosphatase domain"/>
    <property type="match status" value="1"/>
</dbReference>
<evidence type="ECO:0000313" key="3">
    <source>
        <dbReference type="EMBL" id="KAL0007936.1"/>
    </source>
</evidence>
<reference evidence="3 4" key="1">
    <citation type="submission" date="2024-01" db="EMBL/GenBank/DDBJ databases">
        <title>A telomere-to-telomere, gap-free genome of sweet tea (Lithocarpus litseifolius).</title>
        <authorList>
            <person name="Zhou J."/>
        </authorList>
    </citation>
    <scope>NUCLEOTIDE SEQUENCE [LARGE SCALE GENOMIC DNA]</scope>
    <source>
        <strain evidence="3">Zhou-2022a</strain>
        <tissue evidence="3">Leaf</tissue>
    </source>
</reference>